<dbReference type="PROSITE" id="PS51296">
    <property type="entry name" value="RIESKE"/>
    <property type="match status" value="1"/>
</dbReference>
<dbReference type="InterPro" id="IPR006311">
    <property type="entry name" value="TAT_signal"/>
</dbReference>
<evidence type="ECO:0000256" key="1">
    <source>
        <dbReference type="ARBA" id="ARBA00002494"/>
    </source>
</evidence>
<dbReference type="EMBL" id="CP059343">
    <property type="protein sequence ID" value="QMS56990.1"/>
    <property type="molecule type" value="Genomic_DNA"/>
</dbReference>
<keyword evidence="12" id="KW-0223">Dioxygenase</keyword>
<organism evidence="12 13">
    <name type="scientific">Kocuria varians</name>
    <name type="common">Micrococcus varians</name>
    <dbReference type="NCBI Taxonomy" id="1272"/>
    <lineage>
        <taxon>Bacteria</taxon>
        <taxon>Bacillati</taxon>
        <taxon>Actinomycetota</taxon>
        <taxon>Actinomycetes</taxon>
        <taxon>Micrococcales</taxon>
        <taxon>Micrococcaceae</taxon>
        <taxon>Kocuria</taxon>
    </lineage>
</organism>
<evidence type="ECO:0000313" key="13">
    <source>
        <dbReference type="Proteomes" id="UP000216825"/>
    </source>
</evidence>
<feature type="region of interest" description="Disordered" evidence="10">
    <location>
        <begin position="1"/>
        <end position="24"/>
    </location>
</feature>
<dbReference type="GO" id="GO:0046872">
    <property type="term" value="F:metal ion binding"/>
    <property type="evidence" value="ECO:0007669"/>
    <property type="project" value="UniProtKB-KW"/>
</dbReference>
<dbReference type="GO" id="GO:0004497">
    <property type="term" value="F:monooxygenase activity"/>
    <property type="evidence" value="ECO:0007669"/>
    <property type="project" value="UniProtKB-ARBA"/>
</dbReference>
<dbReference type="PROSITE" id="PS51318">
    <property type="entry name" value="TAT"/>
    <property type="match status" value="1"/>
</dbReference>
<dbReference type="Proteomes" id="UP000216825">
    <property type="component" value="Chromosome"/>
</dbReference>
<dbReference type="SUPFAM" id="SSF50022">
    <property type="entry name" value="ISP domain"/>
    <property type="match status" value="1"/>
</dbReference>
<dbReference type="GO" id="GO:0051537">
    <property type="term" value="F:2 iron, 2 sulfur cluster binding"/>
    <property type="evidence" value="ECO:0007669"/>
    <property type="project" value="UniProtKB-KW"/>
</dbReference>
<reference evidence="13" key="1">
    <citation type="submission" date="2017-08" db="EMBL/GenBank/DDBJ databases">
        <title>Draft Genome Sequence of Kocuria varians 80.</title>
        <authorList>
            <person name="Minaev M."/>
            <person name="Kurbakov K.A."/>
            <person name="Solodovnikova G.I."/>
            <person name="Kuznetsova O.A."/>
            <person name="Lisitsyn A.B."/>
        </authorList>
    </citation>
    <scope>NUCLEOTIDE SEQUENCE [LARGE SCALE GENOMIC DNA]</scope>
    <source>
        <strain evidence="13">80</strain>
    </source>
</reference>
<evidence type="ECO:0000259" key="11">
    <source>
        <dbReference type="PROSITE" id="PS51296"/>
    </source>
</evidence>
<comment type="cofactor">
    <cofactor evidence="9">
        <name>[2Fe-2S] cluster</name>
        <dbReference type="ChEBI" id="CHEBI:190135"/>
    </cofactor>
</comment>
<sequence>MTASHHHHDSSDQQEFEEEAPPVASRRRVVGAVGLAAVGAAALSACGSGSGGGSNAADAPAAPATPTDVAATEDIPVGTGVKVDKDGVQAVVGQPSKGTFTAFSPVCPHQGCQVNPSGDTYVCPCHSSVFDMSSGDVTAGPATTGLTSYPVSVRNGRVVVG</sequence>
<evidence type="ECO:0000256" key="5">
    <source>
        <dbReference type="ARBA" id="ARBA00023004"/>
    </source>
</evidence>
<dbReference type="CDD" id="cd03467">
    <property type="entry name" value="Rieske"/>
    <property type="match status" value="1"/>
</dbReference>
<dbReference type="RefSeq" id="WP_083482439.1">
    <property type="nucleotide sequence ID" value="NZ_CP059343.1"/>
</dbReference>
<dbReference type="Gene3D" id="2.102.10.10">
    <property type="entry name" value="Rieske [2Fe-2S] iron-sulphur domain"/>
    <property type="match status" value="1"/>
</dbReference>
<keyword evidence="3" id="KW-0001">2Fe-2S</keyword>
<comment type="function">
    <text evidence="1">Iron-sulfur subunit of the cytochrome bc1 complex, an essential component of the respiratory electron transport chain required for ATP synthesis. The bc1 complex catalyzes the oxidation of menaquinol and the reduction of cytochrome c in the respiratory chain. The bc1 complex operates through a Q-cycle mechanism that couples electron transfer to generation of the proton gradient that drives ATP synthesis.</text>
</comment>
<dbReference type="GO" id="GO:0016705">
    <property type="term" value="F:oxidoreductase activity, acting on paired donors, with incorporation or reduction of molecular oxygen"/>
    <property type="evidence" value="ECO:0007669"/>
    <property type="project" value="UniProtKB-ARBA"/>
</dbReference>
<evidence type="ECO:0000256" key="2">
    <source>
        <dbReference type="ARBA" id="ARBA00015816"/>
    </source>
</evidence>
<evidence type="ECO:0000256" key="8">
    <source>
        <dbReference type="ARBA" id="ARBA00029586"/>
    </source>
</evidence>
<evidence type="ECO:0000256" key="6">
    <source>
        <dbReference type="ARBA" id="ARBA00023014"/>
    </source>
</evidence>
<protein>
    <recommendedName>
        <fullName evidence="2">Cytochrome bc1 complex Rieske iron-sulfur subunit</fullName>
    </recommendedName>
    <alternativeName>
        <fullName evidence="8">Cytochrome bc1 reductase complex subunit QcrA</fullName>
    </alternativeName>
</protein>
<dbReference type="PRINTS" id="PR00162">
    <property type="entry name" value="RIESKE"/>
</dbReference>
<dbReference type="AlphaFoldDB" id="A0A7D7KZ12"/>
<dbReference type="PANTHER" id="PTHR10134">
    <property type="entry name" value="CYTOCHROME B-C1 COMPLEX SUBUNIT RIESKE, MITOCHONDRIAL"/>
    <property type="match status" value="1"/>
</dbReference>
<evidence type="ECO:0000256" key="4">
    <source>
        <dbReference type="ARBA" id="ARBA00022723"/>
    </source>
</evidence>
<keyword evidence="4" id="KW-0479">Metal-binding</keyword>
<dbReference type="KEGG" id="kvr:CIB50_0001715"/>
<name>A0A7D7KZ12_KOCVA</name>
<keyword evidence="12" id="KW-0560">Oxidoreductase</keyword>
<dbReference type="InterPro" id="IPR036922">
    <property type="entry name" value="Rieske_2Fe-2S_sf"/>
</dbReference>
<evidence type="ECO:0000313" key="12">
    <source>
        <dbReference type="EMBL" id="QMS56990.1"/>
    </source>
</evidence>
<feature type="compositionally biased region" description="Low complexity" evidence="10">
    <location>
        <begin position="55"/>
        <end position="70"/>
    </location>
</feature>
<keyword evidence="13" id="KW-1185">Reference proteome</keyword>
<keyword evidence="7" id="KW-1015">Disulfide bond</keyword>
<dbReference type="GO" id="GO:0016020">
    <property type="term" value="C:membrane"/>
    <property type="evidence" value="ECO:0007669"/>
    <property type="project" value="InterPro"/>
</dbReference>
<keyword evidence="5" id="KW-0408">Iron</keyword>
<evidence type="ECO:0000256" key="3">
    <source>
        <dbReference type="ARBA" id="ARBA00022714"/>
    </source>
</evidence>
<dbReference type="Pfam" id="PF00355">
    <property type="entry name" value="Rieske"/>
    <property type="match status" value="1"/>
</dbReference>
<evidence type="ECO:0000256" key="9">
    <source>
        <dbReference type="ARBA" id="ARBA00034078"/>
    </source>
</evidence>
<gene>
    <name evidence="12" type="primary">nagAb</name>
    <name evidence="12" type="ORF">CIB50_0001715</name>
</gene>
<dbReference type="InterPro" id="IPR017941">
    <property type="entry name" value="Rieske_2Fe-2S"/>
</dbReference>
<accession>A0A7D7KZ12</accession>
<feature type="region of interest" description="Disordered" evidence="10">
    <location>
        <begin position="49"/>
        <end position="73"/>
    </location>
</feature>
<dbReference type="InterPro" id="IPR014349">
    <property type="entry name" value="Rieske_Fe-S_prot"/>
</dbReference>
<feature type="domain" description="Rieske" evidence="11">
    <location>
        <begin position="67"/>
        <end position="160"/>
    </location>
</feature>
<reference evidence="12 13" key="2">
    <citation type="submission" date="2020-07" db="EMBL/GenBank/DDBJ databases">
        <title>Genome of starter culture bacteria Kocuria salsicia reveals its technological properties and safety for usage in meat industry.</title>
        <authorList>
            <person name="Michael M."/>
            <person name="Konstantin K."/>
            <person name="Evgenii K."/>
            <person name="Galina S."/>
            <person name="Oksana K."/>
            <person name="Andrei L."/>
        </authorList>
    </citation>
    <scope>NUCLEOTIDE SEQUENCE [LARGE SCALE GENOMIC DNA]</scope>
    <source>
        <strain evidence="12 13">80</strain>
    </source>
</reference>
<proteinExistence type="predicted"/>
<keyword evidence="6" id="KW-0411">Iron-sulfur</keyword>
<dbReference type="GO" id="GO:0051213">
    <property type="term" value="F:dioxygenase activity"/>
    <property type="evidence" value="ECO:0007669"/>
    <property type="project" value="UniProtKB-KW"/>
</dbReference>
<dbReference type="InterPro" id="IPR005805">
    <property type="entry name" value="Rieske_Fe-S_prot_C"/>
</dbReference>
<evidence type="ECO:0000256" key="7">
    <source>
        <dbReference type="ARBA" id="ARBA00023157"/>
    </source>
</evidence>
<evidence type="ECO:0000256" key="10">
    <source>
        <dbReference type="SAM" id="MobiDB-lite"/>
    </source>
</evidence>